<feature type="non-terminal residue" evidence="2">
    <location>
        <position position="91"/>
    </location>
</feature>
<protein>
    <submittedName>
        <fullName evidence="2">Uncharacterized protein</fullName>
    </submittedName>
</protein>
<reference evidence="2 3" key="1">
    <citation type="journal article" date="2018" name="Sci. Rep.">
        <title>Genomic signatures of local adaptation to the degree of environmental predictability in rotifers.</title>
        <authorList>
            <person name="Franch-Gras L."/>
            <person name="Hahn C."/>
            <person name="Garcia-Roger E.M."/>
            <person name="Carmona M.J."/>
            <person name="Serra M."/>
            <person name="Gomez A."/>
        </authorList>
    </citation>
    <scope>NUCLEOTIDE SEQUENCE [LARGE SCALE GENOMIC DNA]</scope>
    <source>
        <strain evidence="2">HYR1</strain>
    </source>
</reference>
<dbReference type="AlphaFoldDB" id="A0A3M7PD56"/>
<evidence type="ECO:0000313" key="3">
    <source>
        <dbReference type="Proteomes" id="UP000276133"/>
    </source>
</evidence>
<sequence>MVNVQKATYDSFVAEQKMLVDGMVRIIADLERKYNEVLKENQELSNKLNALENKERSNNSQPVLYADLFKKNKLDNVETNILNAIRLEKKE</sequence>
<accession>A0A3M7PD56</accession>
<keyword evidence="1" id="KW-0175">Coiled coil</keyword>
<dbReference type="OrthoDB" id="6738932at2759"/>
<feature type="coiled-coil region" evidence="1">
    <location>
        <begin position="27"/>
        <end position="61"/>
    </location>
</feature>
<name>A0A3M7PD56_BRAPC</name>
<evidence type="ECO:0000313" key="2">
    <source>
        <dbReference type="EMBL" id="RMZ96933.1"/>
    </source>
</evidence>
<organism evidence="2 3">
    <name type="scientific">Brachionus plicatilis</name>
    <name type="common">Marine rotifer</name>
    <name type="synonym">Brachionus muelleri</name>
    <dbReference type="NCBI Taxonomy" id="10195"/>
    <lineage>
        <taxon>Eukaryota</taxon>
        <taxon>Metazoa</taxon>
        <taxon>Spiralia</taxon>
        <taxon>Gnathifera</taxon>
        <taxon>Rotifera</taxon>
        <taxon>Eurotatoria</taxon>
        <taxon>Monogononta</taxon>
        <taxon>Pseudotrocha</taxon>
        <taxon>Ploima</taxon>
        <taxon>Brachionidae</taxon>
        <taxon>Brachionus</taxon>
    </lineage>
</organism>
<evidence type="ECO:0000256" key="1">
    <source>
        <dbReference type="SAM" id="Coils"/>
    </source>
</evidence>
<dbReference type="Proteomes" id="UP000276133">
    <property type="component" value="Unassembled WGS sequence"/>
</dbReference>
<keyword evidence="3" id="KW-1185">Reference proteome</keyword>
<proteinExistence type="predicted"/>
<gene>
    <name evidence="2" type="ORF">BpHYR1_019988</name>
</gene>
<dbReference type="EMBL" id="REGN01011766">
    <property type="protein sequence ID" value="RMZ96933.1"/>
    <property type="molecule type" value="Genomic_DNA"/>
</dbReference>
<comment type="caution">
    <text evidence="2">The sequence shown here is derived from an EMBL/GenBank/DDBJ whole genome shotgun (WGS) entry which is preliminary data.</text>
</comment>